<keyword evidence="5 7" id="KW-1133">Transmembrane helix</keyword>
<comment type="caution">
    <text evidence="9">The sequence shown here is derived from an EMBL/GenBank/DDBJ whole genome shotgun (WGS) entry which is preliminary data.</text>
</comment>
<dbReference type="GO" id="GO:0055085">
    <property type="term" value="P:transmembrane transport"/>
    <property type="evidence" value="ECO:0007669"/>
    <property type="project" value="InterPro"/>
</dbReference>
<reference evidence="9 10" key="1">
    <citation type="submission" date="2018-05" db="EMBL/GenBank/DDBJ databases">
        <title>Paenibacillus flagellatus sp. nov., isolated from selenium mineral soil.</title>
        <authorList>
            <person name="Dai X."/>
        </authorList>
    </citation>
    <scope>NUCLEOTIDE SEQUENCE [LARGE SCALE GENOMIC DNA]</scope>
    <source>
        <strain evidence="9 10">DXL2</strain>
    </source>
</reference>
<evidence type="ECO:0000256" key="3">
    <source>
        <dbReference type="ARBA" id="ARBA00022475"/>
    </source>
</evidence>
<keyword evidence="10" id="KW-1185">Reference proteome</keyword>
<evidence type="ECO:0000256" key="6">
    <source>
        <dbReference type="ARBA" id="ARBA00023136"/>
    </source>
</evidence>
<feature type="transmembrane region" description="Helical" evidence="7">
    <location>
        <begin position="181"/>
        <end position="206"/>
    </location>
</feature>
<accession>A0A2V5KEP8</accession>
<dbReference type="AlphaFoldDB" id="A0A2V5KEP8"/>
<dbReference type="CDD" id="cd06261">
    <property type="entry name" value="TM_PBP2"/>
    <property type="match status" value="1"/>
</dbReference>
<keyword evidence="3" id="KW-1003">Cell membrane</keyword>
<evidence type="ECO:0000256" key="7">
    <source>
        <dbReference type="RuleBase" id="RU363032"/>
    </source>
</evidence>
<feature type="transmembrane region" description="Helical" evidence="7">
    <location>
        <begin position="73"/>
        <end position="96"/>
    </location>
</feature>
<dbReference type="OrthoDB" id="9810086at2"/>
<feature type="transmembrane region" description="Helical" evidence="7">
    <location>
        <begin position="12"/>
        <end position="30"/>
    </location>
</feature>
<dbReference type="EMBL" id="QJVJ01000002">
    <property type="protein sequence ID" value="PYI56613.1"/>
    <property type="molecule type" value="Genomic_DNA"/>
</dbReference>
<dbReference type="RefSeq" id="WP_110839142.1">
    <property type="nucleotide sequence ID" value="NZ_QJVJ01000002.1"/>
</dbReference>
<protein>
    <submittedName>
        <fullName evidence="9">ABC transporter permease</fullName>
    </submittedName>
</protein>
<dbReference type="Gene3D" id="1.10.3720.10">
    <property type="entry name" value="MetI-like"/>
    <property type="match status" value="1"/>
</dbReference>
<gene>
    <name evidence="9" type="ORF">DLM86_06500</name>
</gene>
<evidence type="ECO:0000259" key="8">
    <source>
        <dbReference type="PROSITE" id="PS50928"/>
    </source>
</evidence>
<evidence type="ECO:0000313" key="9">
    <source>
        <dbReference type="EMBL" id="PYI56613.1"/>
    </source>
</evidence>
<feature type="domain" description="ABC transmembrane type-1" evidence="8">
    <location>
        <begin position="73"/>
        <end position="273"/>
    </location>
</feature>
<name>A0A2V5KEP8_9BACL</name>
<feature type="transmembrane region" description="Helical" evidence="7">
    <location>
        <begin position="108"/>
        <end position="128"/>
    </location>
</feature>
<keyword evidence="2 7" id="KW-0813">Transport</keyword>
<dbReference type="PANTHER" id="PTHR43744">
    <property type="entry name" value="ABC TRANSPORTER PERMEASE PROTEIN MG189-RELATED-RELATED"/>
    <property type="match status" value="1"/>
</dbReference>
<comment type="similarity">
    <text evidence="7">Belongs to the binding-protein-dependent transport system permease family.</text>
</comment>
<evidence type="ECO:0000256" key="2">
    <source>
        <dbReference type="ARBA" id="ARBA00022448"/>
    </source>
</evidence>
<sequence>MRKSAGETLFDWANYLFLSAVALAMLYPFWHVLVRSVLPYEEAIRSAIHVFPTKVTFDAYKYVFTNGGLMRGVWISLFVTFAGTAYQLLITAMTSYALTIKALPGRNLIISMIVFTMFFGGGLIPYYLLIRSLHLVDNLLVMIVPAAISTFNMIVMKTFMDTLPKELEESAMMDGAGYFKIFVRLIMPLSVPVMATIGLFIAVGQWNNWMTAMLFLNKRELWPLALILRDILIDNNTELTRQTGYTSDSYLLGESIKMAVVIVSVIPIVAVYPFIQKYFVKGVMIGSLKG</sequence>
<evidence type="ECO:0000313" key="10">
    <source>
        <dbReference type="Proteomes" id="UP000247476"/>
    </source>
</evidence>
<feature type="transmembrane region" description="Helical" evidence="7">
    <location>
        <begin position="140"/>
        <end position="160"/>
    </location>
</feature>
<dbReference type="SUPFAM" id="SSF161098">
    <property type="entry name" value="MetI-like"/>
    <property type="match status" value="1"/>
</dbReference>
<dbReference type="Pfam" id="PF00528">
    <property type="entry name" value="BPD_transp_1"/>
    <property type="match status" value="1"/>
</dbReference>
<evidence type="ECO:0000256" key="5">
    <source>
        <dbReference type="ARBA" id="ARBA00022989"/>
    </source>
</evidence>
<evidence type="ECO:0000256" key="1">
    <source>
        <dbReference type="ARBA" id="ARBA00004651"/>
    </source>
</evidence>
<organism evidence="9 10">
    <name type="scientific">Paenibacillus flagellatus</name>
    <dbReference type="NCBI Taxonomy" id="2211139"/>
    <lineage>
        <taxon>Bacteria</taxon>
        <taxon>Bacillati</taxon>
        <taxon>Bacillota</taxon>
        <taxon>Bacilli</taxon>
        <taxon>Bacillales</taxon>
        <taxon>Paenibacillaceae</taxon>
        <taxon>Paenibacillus</taxon>
    </lineage>
</organism>
<proteinExistence type="inferred from homology"/>
<comment type="subcellular location">
    <subcellularLocation>
        <location evidence="1 7">Cell membrane</location>
        <topology evidence="1 7">Multi-pass membrane protein</topology>
    </subcellularLocation>
</comment>
<dbReference type="Proteomes" id="UP000247476">
    <property type="component" value="Unassembled WGS sequence"/>
</dbReference>
<dbReference type="GO" id="GO:0005886">
    <property type="term" value="C:plasma membrane"/>
    <property type="evidence" value="ECO:0007669"/>
    <property type="project" value="UniProtKB-SubCell"/>
</dbReference>
<dbReference type="PROSITE" id="PS50928">
    <property type="entry name" value="ABC_TM1"/>
    <property type="match status" value="1"/>
</dbReference>
<keyword evidence="4 7" id="KW-0812">Transmembrane</keyword>
<dbReference type="InterPro" id="IPR035906">
    <property type="entry name" value="MetI-like_sf"/>
</dbReference>
<keyword evidence="6 7" id="KW-0472">Membrane</keyword>
<dbReference type="PANTHER" id="PTHR43744:SF9">
    <property type="entry name" value="POLYGALACTURONAN_RHAMNOGALACTURONAN TRANSPORT SYSTEM PERMEASE PROTEIN YTCP"/>
    <property type="match status" value="1"/>
</dbReference>
<evidence type="ECO:0000256" key="4">
    <source>
        <dbReference type="ARBA" id="ARBA00022692"/>
    </source>
</evidence>
<feature type="transmembrane region" description="Helical" evidence="7">
    <location>
        <begin position="256"/>
        <end position="275"/>
    </location>
</feature>
<dbReference type="InterPro" id="IPR000515">
    <property type="entry name" value="MetI-like"/>
</dbReference>